<dbReference type="Pfam" id="PF14498">
    <property type="entry name" value="Glyco_hyd_65N_2"/>
    <property type="match status" value="1"/>
</dbReference>
<dbReference type="Gene3D" id="2.60.40.1180">
    <property type="entry name" value="Golgi alpha-mannosidase II"/>
    <property type="match status" value="1"/>
</dbReference>
<evidence type="ECO:0000259" key="2">
    <source>
        <dbReference type="Pfam" id="PF14498"/>
    </source>
</evidence>
<keyword evidence="6" id="KW-1185">Reference proteome</keyword>
<comment type="caution">
    <text evidence="5">The sequence shown here is derived from an EMBL/GenBank/DDBJ whole genome shotgun (WGS) entry which is preliminary data.</text>
</comment>
<evidence type="ECO:0008006" key="7">
    <source>
        <dbReference type="Google" id="ProtNLM"/>
    </source>
</evidence>
<dbReference type="PIRSF" id="PIRSF007663">
    <property type="entry name" value="UCP007663"/>
    <property type="match status" value="1"/>
</dbReference>
<dbReference type="Gene3D" id="2.70.98.50">
    <property type="entry name" value="putative glycoside hydrolase family protein from bacillus halodurans"/>
    <property type="match status" value="1"/>
</dbReference>
<keyword evidence="1" id="KW-0732">Signal</keyword>
<evidence type="ECO:0000259" key="4">
    <source>
        <dbReference type="Pfam" id="PF22124"/>
    </source>
</evidence>
<dbReference type="GO" id="GO:0005975">
    <property type="term" value="P:carbohydrate metabolic process"/>
    <property type="evidence" value="ECO:0007669"/>
    <property type="project" value="InterPro"/>
</dbReference>
<dbReference type="SUPFAM" id="SSF48208">
    <property type="entry name" value="Six-hairpin glycosidases"/>
    <property type="match status" value="1"/>
</dbReference>
<sequence>MVGGREISRSAALVAAALLSGVRAELDSRLWYDQPAELWTDALPIGNGRLGAMIYGKPDSETLQINEETVWSGGPTDRLNQNASQAVTQVRELLANEQVEEAEKLADLGLVSTPQAQRYYQTLGNIEIYFDGGLDEYNNGSYERWLDLDNATAGVHFSINDTQVERELFASAPDDVIVHRLTAQGGGKLSFQMRVNRPQDNINTASDKSFNRGGNSVFMTGAAGSSNPIVFAAGLTVQTDGNLKAWGEFLVVDNATEAVAMFAATTTYREEDPVAAVESTLNSARQHSYEDLRQRHIDDYRAIYDTCSLKLGKEDNSTTDILPTNERINATQNGANDLDLITLEFNYGRYLLISSSRPGTLPANLQGIWNEDFESAWGSKFTININTEMNYWPAELTNLPSLHQALFDHIEKVRVNGEVVARDMYNASGWVVHHNTDIHGDAAPQDRYPPASYWTLTSAWLCTHILEHYFYSGNQTFLQEKLPTLTGAIQFYLDTLQPYQMNGTTYLVTNPSTSPENTYYTASNASGSMTVGPTCDFQILRELFTGYQHAVASLPSHPAINATFLAAMNTTMSRFPPPKLSTRYPGVLQEWLHDYPEAEPGHRHISHLYALYPGTQIPPPDAPGHNPTLWTAARKTLDYRLENGGAGTGWSRAWTINWAARLLDGAALADNVFEFFNRSAYPNLFDAHPPFQIDGNFGFAAGVAEGLLQSHFVRADGAREVWLLPALPEGWSEGRVDGLVARGGFVVGFEWSVGRVGRVSVDSRLGGRVVVKFDVGGVGGGRVDAGEGSDAFGEVEDGMMSLETEEGGMYEFDVMWD</sequence>
<organism evidence="5 6">
    <name type="scientific">Cladosporium halotolerans</name>
    <dbReference type="NCBI Taxonomy" id="1052096"/>
    <lineage>
        <taxon>Eukaryota</taxon>
        <taxon>Fungi</taxon>
        <taxon>Dikarya</taxon>
        <taxon>Ascomycota</taxon>
        <taxon>Pezizomycotina</taxon>
        <taxon>Dothideomycetes</taxon>
        <taxon>Dothideomycetidae</taxon>
        <taxon>Cladosporiales</taxon>
        <taxon>Cladosporiaceae</taxon>
        <taxon>Cladosporium</taxon>
    </lineage>
</organism>
<feature type="domain" description="Glycosyl hydrolase family 95 N-terminal" evidence="2">
    <location>
        <begin position="30"/>
        <end position="270"/>
    </location>
</feature>
<evidence type="ECO:0000313" key="6">
    <source>
        <dbReference type="Proteomes" id="UP000803884"/>
    </source>
</evidence>
<protein>
    <recommendedName>
        <fullName evidence="7">Glycosyl hydrolase family 95 N-terminal domain-containing protein</fullName>
    </recommendedName>
</protein>
<feature type="chain" id="PRO_5044281704" description="Glycosyl hydrolase family 95 N-terminal domain-containing protein" evidence="1">
    <location>
        <begin position="25"/>
        <end position="817"/>
    </location>
</feature>
<feature type="signal peptide" evidence="1">
    <location>
        <begin position="1"/>
        <end position="24"/>
    </location>
</feature>
<dbReference type="InterPro" id="IPR054363">
    <property type="entry name" value="GH95_cat"/>
</dbReference>
<feature type="domain" description="Alpha fucosidase A-like C-terminal" evidence="3">
    <location>
        <begin position="719"/>
        <end position="811"/>
    </location>
</feature>
<accession>A0AB34KYA6</accession>
<evidence type="ECO:0000256" key="1">
    <source>
        <dbReference type="SAM" id="SignalP"/>
    </source>
</evidence>
<dbReference type="Proteomes" id="UP000803884">
    <property type="component" value="Unassembled WGS sequence"/>
</dbReference>
<name>A0AB34KYA6_9PEZI</name>
<dbReference type="GeneID" id="96004538"/>
<evidence type="ECO:0000259" key="3">
    <source>
        <dbReference type="Pfam" id="PF21307"/>
    </source>
</evidence>
<dbReference type="EMBL" id="JAAQHG020000007">
    <property type="protein sequence ID" value="KAL1588250.1"/>
    <property type="molecule type" value="Genomic_DNA"/>
</dbReference>
<dbReference type="AlphaFoldDB" id="A0AB34KYA6"/>
<dbReference type="PANTHER" id="PTHR31084:SF0">
    <property type="entry name" value="ALPHA-L-FUCOSIDASE 2"/>
    <property type="match status" value="1"/>
</dbReference>
<reference evidence="5 6" key="1">
    <citation type="journal article" date="2020" name="Microbiol. Resour. Announc.">
        <title>Draft Genome Sequence of a Cladosporium Species Isolated from the Mesophotic Ascidian Didemnum maculosum.</title>
        <authorList>
            <person name="Gioti A."/>
            <person name="Siaperas R."/>
            <person name="Nikolaivits E."/>
            <person name="Le Goff G."/>
            <person name="Ouazzani J."/>
            <person name="Kotoulas G."/>
            <person name="Topakas E."/>
        </authorList>
    </citation>
    <scope>NUCLEOTIDE SEQUENCE [LARGE SCALE GENOMIC DNA]</scope>
    <source>
        <strain evidence="5 6">TM138-S3</strain>
    </source>
</reference>
<dbReference type="Pfam" id="PF21307">
    <property type="entry name" value="Glyco_hydro_95_C"/>
    <property type="match status" value="1"/>
</dbReference>
<evidence type="ECO:0000313" key="5">
    <source>
        <dbReference type="EMBL" id="KAL1588250.1"/>
    </source>
</evidence>
<dbReference type="GO" id="GO:0004560">
    <property type="term" value="F:alpha-L-fucosidase activity"/>
    <property type="evidence" value="ECO:0007669"/>
    <property type="project" value="InterPro"/>
</dbReference>
<feature type="domain" description="Glycosyl hydrolase family 95 catalytic" evidence="4">
    <location>
        <begin position="288"/>
        <end position="707"/>
    </location>
</feature>
<dbReference type="InterPro" id="IPR013780">
    <property type="entry name" value="Glyco_hydro_b"/>
</dbReference>
<dbReference type="PANTHER" id="PTHR31084">
    <property type="entry name" value="ALPHA-L-FUCOSIDASE 2"/>
    <property type="match status" value="1"/>
</dbReference>
<gene>
    <name evidence="5" type="ORF">WHR41_03094</name>
</gene>
<dbReference type="InterPro" id="IPR008928">
    <property type="entry name" value="6-hairpin_glycosidase_sf"/>
</dbReference>
<proteinExistence type="predicted"/>
<dbReference type="InterPro" id="IPR049053">
    <property type="entry name" value="AFCA-like_C"/>
</dbReference>
<dbReference type="InterPro" id="IPR027414">
    <property type="entry name" value="GH95_N_dom"/>
</dbReference>
<dbReference type="Pfam" id="PF22124">
    <property type="entry name" value="Glyco_hydro_95_cat"/>
    <property type="match status" value="1"/>
</dbReference>
<dbReference type="RefSeq" id="XP_069231355.1">
    <property type="nucleotide sequence ID" value="XM_069371700.1"/>
</dbReference>
<dbReference type="InterPro" id="IPR016518">
    <property type="entry name" value="Alpha-L-fucosidase"/>
</dbReference>